<name>X6P2Z2_RETFI</name>
<protein>
    <submittedName>
        <fullName evidence="1">Uncharacterized protein</fullName>
    </submittedName>
</protein>
<sequence>MKLKNWMKQKARKKKECEDGTHQVFHIFNYVCSQSWNRRYPVYLNCMYHIFFFKESEQRFILKKKIAIRNRLTVEKCTYKYMQINQEFANNFNDNGKEYFLVYTYEPSSELECVSWQAKCGGEFWTFSIMTFCMDPSFFLFIANVSNVTNPSKNLNISSLSGFFKLTQISFHYAWSVRLLYM</sequence>
<gene>
    <name evidence="1" type="ORF">RFI_04673</name>
</gene>
<keyword evidence="2" id="KW-1185">Reference proteome</keyword>
<dbReference type="EMBL" id="ASPP01004199">
    <property type="protein sequence ID" value="ETO32444.1"/>
    <property type="molecule type" value="Genomic_DNA"/>
</dbReference>
<evidence type="ECO:0000313" key="2">
    <source>
        <dbReference type="Proteomes" id="UP000023152"/>
    </source>
</evidence>
<dbReference type="AlphaFoldDB" id="X6P2Z2"/>
<dbReference type="Proteomes" id="UP000023152">
    <property type="component" value="Unassembled WGS sequence"/>
</dbReference>
<accession>X6P2Z2</accession>
<proteinExistence type="predicted"/>
<reference evidence="1 2" key="1">
    <citation type="journal article" date="2013" name="Curr. Biol.">
        <title>The Genome of the Foraminiferan Reticulomyxa filosa.</title>
        <authorList>
            <person name="Glockner G."/>
            <person name="Hulsmann N."/>
            <person name="Schleicher M."/>
            <person name="Noegel A.A."/>
            <person name="Eichinger L."/>
            <person name="Gallinger C."/>
            <person name="Pawlowski J."/>
            <person name="Sierra R."/>
            <person name="Euteneuer U."/>
            <person name="Pillet L."/>
            <person name="Moustafa A."/>
            <person name="Platzer M."/>
            <person name="Groth M."/>
            <person name="Szafranski K."/>
            <person name="Schliwa M."/>
        </authorList>
    </citation>
    <scope>NUCLEOTIDE SEQUENCE [LARGE SCALE GENOMIC DNA]</scope>
</reference>
<evidence type="ECO:0000313" key="1">
    <source>
        <dbReference type="EMBL" id="ETO32444.1"/>
    </source>
</evidence>
<comment type="caution">
    <text evidence="1">The sequence shown here is derived from an EMBL/GenBank/DDBJ whole genome shotgun (WGS) entry which is preliminary data.</text>
</comment>
<organism evidence="1 2">
    <name type="scientific">Reticulomyxa filosa</name>
    <dbReference type="NCBI Taxonomy" id="46433"/>
    <lineage>
        <taxon>Eukaryota</taxon>
        <taxon>Sar</taxon>
        <taxon>Rhizaria</taxon>
        <taxon>Retaria</taxon>
        <taxon>Foraminifera</taxon>
        <taxon>Monothalamids</taxon>
        <taxon>Reticulomyxidae</taxon>
        <taxon>Reticulomyxa</taxon>
    </lineage>
</organism>